<sequence length="71" mass="8089">MHTQYAANPTRRPSGIAALHLTARTIATSRRDQDDGPMTVEQLANARREVEYLARRNGMKEPLLQIWTVRS</sequence>
<name>A0A7W5EW47_9GAMM</name>
<organism evidence="1 2">
    <name type="scientific">Halomonas stenophila</name>
    <dbReference type="NCBI Taxonomy" id="795312"/>
    <lineage>
        <taxon>Bacteria</taxon>
        <taxon>Pseudomonadati</taxon>
        <taxon>Pseudomonadota</taxon>
        <taxon>Gammaproteobacteria</taxon>
        <taxon>Oceanospirillales</taxon>
        <taxon>Halomonadaceae</taxon>
        <taxon>Halomonas</taxon>
    </lineage>
</organism>
<dbReference type="AlphaFoldDB" id="A0A7W5EW47"/>
<evidence type="ECO:0000313" key="2">
    <source>
        <dbReference type="Proteomes" id="UP000518892"/>
    </source>
</evidence>
<dbReference type="Proteomes" id="UP000518892">
    <property type="component" value="Unassembled WGS sequence"/>
</dbReference>
<dbReference type="EMBL" id="JACHXR010000013">
    <property type="protein sequence ID" value="MBB3232508.1"/>
    <property type="molecule type" value="Genomic_DNA"/>
</dbReference>
<keyword evidence="2" id="KW-1185">Reference proteome</keyword>
<protein>
    <submittedName>
        <fullName evidence="1">Uncharacterized protein</fullName>
    </submittedName>
</protein>
<evidence type="ECO:0000313" key="1">
    <source>
        <dbReference type="EMBL" id="MBB3232508.1"/>
    </source>
</evidence>
<reference evidence="1 2" key="1">
    <citation type="submission" date="2020-08" db="EMBL/GenBank/DDBJ databases">
        <title>Genomic Encyclopedia of Type Strains, Phase III (KMG-III): the genomes of soil and plant-associated and newly described type strains.</title>
        <authorList>
            <person name="Whitman W."/>
        </authorList>
    </citation>
    <scope>NUCLEOTIDE SEQUENCE [LARGE SCALE GENOMIC DNA]</scope>
    <source>
        <strain evidence="1 2">CECT 7744</strain>
    </source>
</reference>
<dbReference type="RefSeq" id="WP_183384950.1">
    <property type="nucleotide sequence ID" value="NZ_JACHXR010000013.1"/>
</dbReference>
<proteinExistence type="predicted"/>
<gene>
    <name evidence="1" type="ORF">FHR97_003377</name>
</gene>
<accession>A0A7W5EW47</accession>
<comment type="caution">
    <text evidence="1">The sequence shown here is derived from an EMBL/GenBank/DDBJ whole genome shotgun (WGS) entry which is preliminary data.</text>
</comment>